<proteinExistence type="predicted"/>
<gene>
    <name evidence="1" type="ORF">V6617_01925</name>
</gene>
<dbReference type="EMBL" id="CP146275">
    <property type="protein sequence ID" value="WWT33252.1"/>
    <property type="molecule type" value="Genomic_DNA"/>
</dbReference>
<protein>
    <submittedName>
        <fullName evidence="1">Uncharacterized protein</fullName>
    </submittedName>
</protein>
<evidence type="ECO:0000313" key="2">
    <source>
        <dbReference type="Proteomes" id="UP001369958"/>
    </source>
</evidence>
<organism evidence="1 2">
    <name type="scientific">Pelagibacterium nitratireducens</name>
    <dbReference type="NCBI Taxonomy" id="1046114"/>
    <lineage>
        <taxon>Bacteria</taxon>
        <taxon>Pseudomonadati</taxon>
        <taxon>Pseudomonadota</taxon>
        <taxon>Alphaproteobacteria</taxon>
        <taxon>Hyphomicrobiales</taxon>
        <taxon>Devosiaceae</taxon>
        <taxon>Pelagibacterium</taxon>
    </lineage>
</organism>
<sequence length="433" mass="47169">MTHLTAVVTVLANAIDKRMTHLDLHARLPEGPLTLEAFTPLGDRVTPFQMAQIHTGVLDLRRAFSSRLLTHLIVRQVNATSLARDHVASDEAKTRLENGGVLVSLPSVIDFEGQGSVGRPDATPIDDAFKQAFAQAVSRISRLAAVADNDQYERFERQYRALGQRLEAQAALFNLNAAHKNHNEFPVLNWCETRGPAMLAAAYGLEEKALDTALDTAFIARLKTNPFKTVLADELGRVETLLGWSDAHSERKRGEASRRDSTRRIIKKEGLDWQTAPGAIDPPRMHGSVRRNLVAETAMANLDPSAMVKAAVLFDLEPAYWVFLTRLYLLPILAAAGLAGRVGLRRQPGMIASPILAGGLVALAERRAAGDNDGDQDGSNDEIGAHQGLLDTLFERSGLSINELGALGREFLKTGQPMAIDPPSGPKRFFLGD</sequence>
<evidence type="ECO:0000313" key="1">
    <source>
        <dbReference type="EMBL" id="WWT33252.1"/>
    </source>
</evidence>
<accession>A0ABZ2I0A4</accession>
<reference evidence="1 2" key="1">
    <citation type="submission" date="2024-02" db="EMBL/GenBank/DDBJ databases">
        <title>Complete genome sequence of Pelagibacterium nitratireducens ZH15.</title>
        <authorList>
            <person name="Zhao L.H."/>
        </authorList>
    </citation>
    <scope>NUCLEOTIDE SEQUENCE [LARGE SCALE GENOMIC DNA]</scope>
    <source>
        <strain evidence="1 2">ZH15</strain>
    </source>
</reference>
<keyword evidence="2" id="KW-1185">Reference proteome</keyword>
<dbReference type="Proteomes" id="UP001369958">
    <property type="component" value="Chromosome"/>
</dbReference>
<name>A0ABZ2I0A4_9HYPH</name>
<dbReference type="RefSeq" id="WP_338608711.1">
    <property type="nucleotide sequence ID" value="NZ_CP146275.1"/>
</dbReference>